<dbReference type="InterPro" id="IPR003661">
    <property type="entry name" value="HisK_dim/P_dom"/>
</dbReference>
<sequence length="466" mass="53126">MKYNLFFLRFSFIISAILMLAMAISSYNRLKQLIDNANLVDHTHIVLLTSEELLSTVKDVETGQRGYLLTHRENFLEPFHSGIKNVGIVLGNLGNLTADNLHSRPRFALIKDLTYRKIYLMRENIRQDSTGKISPQTRLGNLIRSKATMDSLRIVVKDFQNDENSLLQKRLQEKGASEEATPFYLLILTLFTLLLLSVSFVLINKELLRRVAFQAELEQQVEALNRSNAELEQFAYVASHDLQEPLRKIRAFSDRLVYKHKENLNEDGRSILDKISVSAGRMQNLIDDLLMFSRLVNKKSEMVEVNLNELLNNILGDLSEMIKSTKAEITIDSLPIINGYSFQLQQLFQNLLSNSLKFIKPDQVPQIKISYHKVSGNEIDGVMSSMIDASFHKFEITDNGIGFEKEYAEKIFVIFQRLHGRHEYGGTGIGLAICKRVVSNHLGYIFADSKLNEGTTFIVYLPVESA</sequence>
<keyword evidence="3" id="KW-0597">Phosphoprotein</keyword>
<evidence type="ECO:0000259" key="7">
    <source>
        <dbReference type="PROSITE" id="PS50109"/>
    </source>
</evidence>
<dbReference type="SMART" id="SM00387">
    <property type="entry name" value="HATPase_c"/>
    <property type="match status" value="1"/>
</dbReference>
<keyword evidence="9" id="KW-1185">Reference proteome</keyword>
<dbReference type="CDD" id="cd00082">
    <property type="entry name" value="HisKA"/>
    <property type="match status" value="1"/>
</dbReference>
<dbReference type="SUPFAM" id="SSF47384">
    <property type="entry name" value="Homodimeric domain of signal transducing histidine kinase"/>
    <property type="match status" value="1"/>
</dbReference>
<evidence type="ECO:0000313" key="9">
    <source>
        <dbReference type="Proteomes" id="UP000199306"/>
    </source>
</evidence>
<dbReference type="PANTHER" id="PTHR43304:SF1">
    <property type="entry name" value="PAC DOMAIN-CONTAINING PROTEIN"/>
    <property type="match status" value="1"/>
</dbReference>
<dbReference type="InterPro" id="IPR036097">
    <property type="entry name" value="HisK_dim/P_sf"/>
</dbReference>
<accession>A0A1I5XDX7</accession>
<proteinExistence type="predicted"/>
<name>A0A1I5XDX7_9BACT</name>
<protein>
    <recommendedName>
        <fullName evidence="2">histidine kinase</fullName>
        <ecNumber evidence="2">2.7.13.3</ecNumber>
    </recommendedName>
</protein>
<dbReference type="AlphaFoldDB" id="A0A1I5XDX7"/>
<dbReference type="EC" id="2.7.13.3" evidence="2"/>
<keyword evidence="4" id="KW-0808">Transferase</keyword>
<gene>
    <name evidence="8" type="ORF">SAMN04515674_11488</name>
</gene>
<organism evidence="8 9">
    <name type="scientific">Pseudarcicella hirudinis</name>
    <dbReference type="NCBI Taxonomy" id="1079859"/>
    <lineage>
        <taxon>Bacteria</taxon>
        <taxon>Pseudomonadati</taxon>
        <taxon>Bacteroidota</taxon>
        <taxon>Cytophagia</taxon>
        <taxon>Cytophagales</taxon>
        <taxon>Flectobacillaceae</taxon>
        <taxon>Pseudarcicella</taxon>
    </lineage>
</organism>
<dbReference type="InterPro" id="IPR004358">
    <property type="entry name" value="Sig_transdc_His_kin-like_C"/>
</dbReference>
<dbReference type="InterPro" id="IPR036890">
    <property type="entry name" value="HATPase_C_sf"/>
</dbReference>
<dbReference type="Gene3D" id="1.10.287.130">
    <property type="match status" value="1"/>
</dbReference>
<keyword evidence="6" id="KW-0472">Membrane</keyword>
<dbReference type="PROSITE" id="PS50109">
    <property type="entry name" value="HIS_KIN"/>
    <property type="match status" value="1"/>
</dbReference>
<feature type="domain" description="Histidine kinase" evidence="7">
    <location>
        <begin position="237"/>
        <end position="465"/>
    </location>
</feature>
<dbReference type="OrthoDB" id="9124519at2"/>
<dbReference type="CDD" id="cd19410">
    <property type="entry name" value="HK9-like_sensor"/>
    <property type="match status" value="1"/>
</dbReference>
<dbReference type="InterPro" id="IPR005467">
    <property type="entry name" value="His_kinase_dom"/>
</dbReference>
<dbReference type="PANTHER" id="PTHR43304">
    <property type="entry name" value="PHYTOCHROME-LIKE PROTEIN CPH1"/>
    <property type="match status" value="1"/>
</dbReference>
<dbReference type="Gene3D" id="3.30.565.10">
    <property type="entry name" value="Histidine kinase-like ATPase, C-terminal domain"/>
    <property type="match status" value="1"/>
</dbReference>
<dbReference type="InterPro" id="IPR003594">
    <property type="entry name" value="HATPase_dom"/>
</dbReference>
<keyword evidence="5 8" id="KW-0418">Kinase</keyword>
<dbReference type="EMBL" id="FOXH01000014">
    <property type="protein sequence ID" value="SFQ30185.1"/>
    <property type="molecule type" value="Genomic_DNA"/>
</dbReference>
<dbReference type="STRING" id="1079859.SAMN04515674_11488"/>
<feature type="transmembrane region" description="Helical" evidence="6">
    <location>
        <begin position="183"/>
        <end position="203"/>
    </location>
</feature>
<reference evidence="8 9" key="1">
    <citation type="submission" date="2016-10" db="EMBL/GenBank/DDBJ databases">
        <authorList>
            <person name="de Groot N.N."/>
        </authorList>
    </citation>
    <scope>NUCLEOTIDE SEQUENCE [LARGE SCALE GENOMIC DNA]</scope>
    <source>
        <strain evidence="9">E92,LMG 26720,CCM 7988</strain>
    </source>
</reference>
<dbReference type="Pfam" id="PF00512">
    <property type="entry name" value="HisKA"/>
    <property type="match status" value="1"/>
</dbReference>
<dbReference type="Pfam" id="PF02518">
    <property type="entry name" value="HATPase_c"/>
    <property type="match status" value="1"/>
</dbReference>
<evidence type="ECO:0000256" key="1">
    <source>
        <dbReference type="ARBA" id="ARBA00000085"/>
    </source>
</evidence>
<keyword evidence="6" id="KW-1133">Transmembrane helix</keyword>
<dbReference type="RefSeq" id="WP_092018959.1">
    <property type="nucleotide sequence ID" value="NZ_FOXH01000014.1"/>
</dbReference>
<dbReference type="GO" id="GO:0000155">
    <property type="term" value="F:phosphorelay sensor kinase activity"/>
    <property type="evidence" value="ECO:0007669"/>
    <property type="project" value="InterPro"/>
</dbReference>
<evidence type="ECO:0000256" key="6">
    <source>
        <dbReference type="SAM" id="Phobius"/>
    </source>
</evidence>
<evidence type="ECO:0000256" key="2">
    <source>
        <dbReference type="ARBA" id="ARBA00012438"/>
    </source>
</evidence>
<dbReference type="FunFam" id="3.30.565.10:FF:000006">
    <property type="entry name" value="Sensor histidine kinase WalK"/>
    <property type="match status" value="1"/>
</dbReference>
<evidence type="ECO:0000256" key="5">
    <source>
        <dbReference type="ARBA" id="ARBA00022777"/>
    </source>
</evidence>
<dbReference type="Proteomes" id="UP000199306">
    <property type="component" value="Unassembled WGS sequence"/>
</dbReference>
<comment type="catalytic activity">
    <reaction evidence="1">
        <text>ATP + protein L-histidine = ADP + protein N-phospho-L-histidine.</text>
        <dbReference type="EC" id="2.7.13.3"/>
    </reaction>
</comment>
<dbReference type="SUPFAM" id="SSF55874">
    <property type="entry name" value="ATPase domain of HSP90 chaperone/DNA topoisomerase II/histidine kinase"/>
    <property type="match status" value="1"/>
</dbReference>
<dbReference type="PRINTS" id="PR00344">
    <property type="entry name" value="BCTRLSENSOR"/>
</dbReference>
<evidence type="ECO:0000256" key="3">
    <source>
        <dbReference type="ARBA" id="ARBA00022553"/>
    </source>
</evidence>
<feature type="transmembrane region" description="Helical" evidence="6">
    <location>
        <begin position="6"/>
        <end position="24"/>
    </location>
</feature>
<evidence type="ECO:0000256" key="4">
    <source>
        <dbReference type="ARBA" id="ARBA00022679"/>
    </source>
</evidence>
<dbReference type="Pfam" id="PF05227">
    <property type="entry name" value="CHASE3"/>
    <property type="match status" value="1"/>
</dbReference>
<evidence type="ECO:0000313" key="8">
    <source>
        <dbReference type="EMBL" id="SFQ30185.1"/>
    </source>
</evidence>
<keyword evidence="6" id="KW-0812">Transmembrane</keyword>
<dbReference type="InterPro" id="IPR007891">
    <property type="entry name" value="CHASE3"/>
</dbReference>
<dbReference type="InterPro" id="IPR052162">
    <property type="entry name" value="Sensor_kinase/Photoreceptor"/>
</dbReference>
<dbReference type="SMART" id="SM00388">
    <property type="entry name" value="HisKA"/>
    <property type="match status" value="1"/>
</dbReference>